<keyword evidence="1" id="KW-1133">Transmembrane helix</keyword>
<dbReference type="EMBL" id="CP035704">
    <property type="protein sequence ID" value="QBB72420.1"/>
    <property type="molecule type" value="Genomic_DNA"/>
</dbReference>
<reference evidence="2 3" key="1">
    <citation type="submission" date="2019-01" db="EMBL/GenBank/DDBJ databases">
        <title>Pseudolysobacter antarctica gen. nov., sp. nov., isolated from Fildes Peninsula, Antarctica.</title>
        <authorList>
            <person name="Wei Z."/>
            <person name="Peng F."/>
        </authorList>
    </citation>
    <scope>NUCLEOTIDE SEQUENCE [LARGE SCALE GENOMIC DNA]</scope>
    <source>
        <strain evidence="2 3">AQ6-296</strain>
    </source>
</reference>
<sequence>MIVAIGATCSRASTLASGMAGLLMVPWWLLRCDMWPTVTINRKPCQDFFSTKKVSFVITAYGCPDVHMESFAYEYILITCGS</sequence>
<dbReference type="KEGG" id="xbc:ELE36_19740"/>
<accession>A0A411HPR5</accession>
<dbReference type="AlphaFoldDB" id="A0A411HPR5"/>
<proteinExistence type="predicted"/>
<keyword evidence="1" id="KW-0812">Transmembrane</keyword>
<dbReference type="RefSeq" id="WP_129836359.1">
    <property type="nucleotide sequence ID" value="NZ_CP035704.1"/>
</dbReference>
<protein>
    <submittedName>
        <fullName evidence="2">Uncharacterized protein</fullName>
    </submittedName>
</protein>
<gene>
    <name evidence="2" type="ORF">ELE36_19740</name>
</gene>
<evidence type="ECO:0000313" key="2">
    <source>
        <dbReference type="EMBL" id="QBB72420.1"/>
    </source>
</evidence>
<evidence type="ECO:0000256" key="1">
    <source>
        <dbReference type="SAM" id="Phobius"/>
    </source>
</evidence>
<feature type="transmembrane region" description="Helical" evidence="1">
    <location>
        <begin position="12"/>
        <end position="30"/>
    </location>
</feature>
<dbReference type="Proteomes" id="UP000291562">
    <property type="component" value="Chromosome"/>
</dbReference>
<keyword evidence="3" id="KW-1185">Reference proteome</keyword>
<keyword evidence="1" id="KW-0472">Membrane</keyword>
<organism evidence="2 3">
    <name type="scientific">Pseudolysobacter antarcticus</name>
    <dbReference type="NCBI Taxonomy" id="2511995"/>
    <lineage>
        <taxon>Bacteria</taxon>
        <taxon>Pseudomonadati</taxon>
        <taxon>Pseudomonadota</taxon>
        <taxon>Gammaproteobacteria</taxon>
        <taxon>Lysobacterales</taxon>
        <taxon>Rhodanobacteraceae</taxon>
        <taxon>Pseudolysobacter</taxon>
    </lineage>
</organism>
<name>A0A411HPR5_9GAMM</name>
<evidence type="ECO:0000313" key="3">
    <source>
        <dbReference type="Proteomes" id="UP000291562"/>
    </source>
</evidence>